<dbReference type="InterPro" id="IPR050107">
    <property type="entry name" value="ABC_carbohydrate_import_ATPase"/>
</dbReference>
<dbReference type="InterPro" id="IPR003439">
    <property type="entry name" value="ABC_transporter-like_ATP-bd"/>
</dbReference>
<dbReference type="InterPro" id="IPR003593">
    <property type="entry name" value="AAA+_ATPase"/>
</dbReference>
<feature type="domain" description="ABC transporter" evidence="3">
    <location>
        <begin position="12"/>
        <end position="254"/>
    </location>
</feature>
<dbReference type="GO" id="GO:0016887">
    <property type="term" value="F:ATP hydrolysis activity"/>
    <property type="evidence" value="ECO:0007669"/>
    <property type="project" value="InterPro"/>
</dbReference>
<dbReference type="EMBL" id="CP108021">
    <property type="protein sequence ID" value="WUM19139.1"/>
    <property type="molecule type" value="Genomic_DNA"/>
</dbReference>
<dbReference type="AlphaFoldDB" id="A0AAU4JZC3"/>
<dbReference type="PROSITE" id="PS50893">
    <property type="entry name" value="ABC_TRANSPORTER_2"/>
    <property type="match status" value="1"/>
</dbReference>
<organism evidence="4 5">
    <name type="scientific">Williamsia herbipolensis</name>
    <dbReference type="NCBI Taxonomy" id="1603258"/>
    <lineage>
        <taxon>Bacteria</taxon>
        <taxon>Bacillati</taxon>
        <taxon>Actinomycetota</taxon>
        <taxon>Actinomycetes</taxon>
        <taxon>Mycobacteriales</taxon>
        <taxon>Nocardiaceae</taxon>
        <taxon>Williamsia</taxon>
    </lineage>
</organism>
<keyword evidence="5" id="KW-1185">Reference proteome</keyword>
<evidence type="ECO:0000259" key="3">
    <source>
        <dbReference type="PROSITE" id="PS50893"/>
    </source>
</evidence>
<evidence type="ECO:0000256" key="2">
    <source>
        <dbReference type="ARBA" id="ARBA00022840"/>
    </source>
</evidence>
<evidence type="ECO:0000313" key="4">
    <source>
        <dbReference type="EMBL" id="WUM19139.1"/>
    </source>
</evidence>
<evidence type="ECO:0000313" key="5">
    <source>
        <dbReference type="Proteomes" id="UP001432128"/>
    </source>
</evidence>
<dbReference type="Pfam" id="PF00005">
    <property type="entry name" value="ABC_tran"/>
    <property type="match status" value="1"/>
</dbReference>
<protein>
    <submittedName>
        <fullName evidence="4">ATP-binding cassette domain-containing protein</fullName>
    </submittedName>
</protein>
<dbReference type="RefSeq" id="WP_045821516.1">
    <property type="nucleotide sequence ID" value="NZ_CP108021.1"/>
</dbReference>
<dbReference type="InterPro" id="IPR027417">
    <property type="entry name" value="P-loop_NTPase"/>
</dbReference>
<proteinExistence type="predicted"/>
<dbReference type="Proteomes" id="UP001432128">
    <property type="component" value="Chromosome"/>
</dbReference>
<dbReference type="SMART" id="SM00382">
    <property type="entry name" value="AAA"/>
    <property type="match status" value="1"/>
</dbReference>
<accession>A0AAU4JZC3</accession>
<gene>
    <name evidence="4" type="ORF">OG579_15640</name>
</gene>
<dbReference type="PANTHER" id="PTHR43790">
    <property type="entry name" value="CARBOHYDRATE TRANSPORT ATP-BINDING PROTEIN MG119-RELATED"/>
    <property type="match status" value="1"/>
</dbReference>
<dbReference type="GO" id="GO:0005524">
    <property type="term" value="F:ATP binding"/>
    <property type="evidence" value="ECO:0007669"/>
    <property type="project" value="UniProtKB-KW"/>
</dbReference>
<dbReference type="KEGG" id="whr:OG579_15640"/>
<dbReference type="SUPFAM" id="SSF52540">
    <property type="entry name" value="P-loop containing nucleoside triphosphate hydrolases"/>
    <property type="match status" value="1"/>
</dbReference>
<dbReference type="PANTHER" id="PTHR43790:SF8">
    <property type="entry name" value="SUGAR ABC TRANSPORTER ATP-BINDING PROTEIN"/>
    <property type="match status" value="1"/>
</dbReference>
<dbReference type="Gene3D" id="3.40.50.300">
    <property type="entry name" value="P-loop containing nucleotide triphosphate hydrolases"/>
    <property type="match status" value="1"/>
</dbReference>
<dbReference type="PROSITE" id="PS00211">
    <property type="entry name" value="ABC_TRANSPORTER_1"/>
    <property type="match status" value="1"/>
</dbReference>
<evidence type="ECO:0000256" key="1">
    <source>
        <dbReference type="ARBA" id="ARBA00022741"/>
    </source>
</evidence>
<reference evidence="4 5" key="1">
    <citation type="submission" date="2022-10" db="EMBL/GenBank/DDBJ databases">
        <title>The complete genomes of actinobacterial strains from the NBC collection.</title>
        <authorList>
            <person name="Joergensen T.S."/>
            <person name="Alvarez Arevalo M."/>
            <person name="Sterndorff E.B."/>
            <person name="Faurdal D."/>
            <person name="Vuksanovic O."/>
            <person name="Mourched A.-S."/>
            <person name="Charusanti P."/>
            <person name="Shaw S."/>
            <person name="Blin K."/>
            <person name="Weber T."/>
        </authorList>
    </citation>
    <scope>NUCLEOTIDE SEQUENCE [LARGE SCALE GENOMIC DNA]</scope>
    <source>
        <strain evidence="4 5">NBC_00319</strain>
    </source>
</reference>
<name>A0AAU4JZC3_9NOCA</name>
<dbReference type="InterPro" id="IPR017871">
    <property type="entry name" value="ABC_transporter-like_CS"/>
</dbReference>
<sequence>MAEPSPGRTPILQARGLSRSFGNVRALDDADFEVHAGEVVALIGDNGAGKSTLVKALSGSLALDSGEILFDGTPVDLNSPTAAADLGIETVFQDLALAPHLNAAQNMFLGRELPAPGLLGKFGFLNTAEMRRQSQEALDDLGATVRSLTDPVGSMSGGQQQAVAIARAVAWAKGVVFLDEPTAALGVVQTRNVLDTIRRVADKGVGVVFISHSMPHVIEVADRVQVLRMGHRVATFDAKNTTMEQLVGAMTGATVGAS</sequence>
<keyword evidence="2 4" id="KW-0067">ATP-binding</keyword>
<keyword evidence="1" id="KW-0547">Nucleotide-binding</keyword>
<dbReference type="CDD" id="cd03216">
    <property type="entry name" value="ABC_Carb_Monos_I"/>
    <property type="match status" value="1"/>
</dbReference>